<feature type="region of interest" description="Disordered" evidence="1">
    <location>
        <begin position="1"/>
        <end position="47"/>
    </location>
</feature>
<dbReference type="EMBL" id="KV417550">
    <property type="protein sequence ID" value="KZP21018.1"/>
    <property type="molecule type" value="Genomic_DNA"/>
</dbReference>
<protein>
    <submittedName>
        <fullName evidence="2">Uncharacterized protein</fullName>
    </submittedName>
</protein>
<sequence>MSTRDFQAPTCSPSRSTPHAKEPETLCHSPEVDSIGPLPRFTSRTPAVKSRSIEMKNFQAAIRAHTLRLMHRSYGSDDFPHPPSAIQVAGWDPAGLECCDEHQNHTGTARVALDELSWVILDNEKWEYEAQQLRRIGPVCGSRKNRLAKHHVPVPPVSRPSQPMNHVCKESARESLSFEESGNRECCRLRDGRTKTTIVFSMWQLIQIPQLFAIMDPPQIGKYAHIGFQVHGIKYTIECGQCSWNSSTKRPSDEGHHPKDDVTRTERQMELKMQVVDRAFGR</sequence>
<feature type="compositionally biased region" description="Basic and acidic residues" evidence="1">
    <location>
        <begin position="250"/>
        <end position="268"/>
    </location>
</feature>
<organism evidence="2 3">
    <name type="scientific">Athelia psychrophila</name>
    <dbReference type="NCBI Taxonomy" id="1759441"/>
    <lineage>
        <taxon>Eukaryota</taxon>
        <taxon>Fungi</taxon>
        <taxon>Dikarya</taxon>
        <taxon>Basidiomycota</taxon>
        <taxon>Agaricomycotina</taxon>
        <taxon>Agaricomycetes</taxon>
        <taxon>Agaricomycetidae</taxon>
        <taxon>Atheliales</taxon>
        <taxon>Atheliaceae</taxon>
        <taxon>Athelia</taxon>
    </lineage>
</organism>
<feature type="compositionally biased region" description="Polar residues" evidence="1">
    <location>
        <begin position="1"/>
        <end position="17"/>
    </location>
</feature>
<keyword evidence="3" id="KW-1185">Reference proteome</keyword>
<dbReference type="Proteomes" id="UP000076532">
    <property type="component" value="Unassembled WGS sequence"/>
</dbReference>
<proteinExistence type="predicted"/>
<evidence type="ECO:0000256" key="1">
    <source>
        <dbReference type="SAM" id="MobiDB-lite"/>
    </source>
</evidence>
<dbReference type="AlphaFoldDB" id="A0A166JMF6"/>
<evidence type="ECO:0000313" key="2">
    <source>
        <dbReference type="EMBL" id="KZP21018.1"/>
    </source>
</evidence>
<dbReference type="OrthoDB" id="10642934at2759"/>
<accession>A0A166JMF6</accession>
<evidence type="ECO:0000313" key="3">
    <source>
        <dbReference type="Proteomes" id="UP000076532"/>
    </source>
</evidence>
<feature type="region of interest" description="Disordered" evidence="1">
    <location>
        <begin position="246"/>
        <end position="268"/>
    </location>
</feature>
<gene>
    <name evidence="2" type="ORF">FIBSPDRAFT_891411</name>
</gene>
<reference evidence="2 3" key="1">
    <citation type="journal article" date="2016" name="Mol. Biol. Evol.">
        <title>Comparative Genomics of Early-Diverging Mushroom-Forming Fungi Provides Insights into the Origins of Lignocellulose Decay Capabilities.</title>
        <authorList>
            <person name="Nagy L.G."/>
            <person name="Riley R."/>
            <person name="Tritt A."/>
            <person name="Adam C."/>
            <person name="Daum C."/>
            <person name="Floudas D."/>
            <person name="Sun H."/>
            <person name="Yadav J.S."/>
            <person name="Pangilinan J."/>
            <person name="Larsson K.H."/>
            <person name="Matsuura K."/>
            <person name="Barry K."/>
            <person name="Labutti K."/>
            <person name="Kuo R."/>
            <person name="Ohm R.A."/>
            <person name="Bhattacharya S.S."/>
            <person name="Shirouzu T."/>
            <person name="Yoshinaga Y."/>
            <person name="Martin F.M."/>
            <person name="Grigoriev I.V."/>
            <person name="Hibbett D.S."/>
        </authorList>
    </citation>
    <scope>NUCLEOTIDE SEQUENCE [LARGE SCALE GENOMIC DNA]</scope>
    <source>
        <strain evidence="2 3">CBS 109695</strain>
    </source>
</reference>
<name>A0A166JMF6_9AGAM</name>